<dbReference type="AlphaFoldDB" id="A0A0F8ZZ67"/>
<protein>
    <submittedName>
        <fullName evidence="1">Uncharacterized protein</fullName>
    </submittedName>
</protein>
<organism evidence="1">
    <name type="scientific">marine sediment metagenome</name>
    <dbReference type="NCBI Taxonomy" id="412755"/>
    <lineage>
        <taxon>unclassified sequences</taxon>
        <taxon>metagenomes</taxon>
        <taxon>ecological metagenomes</taxon>
    </lineage>
</organism>
<evidence type="ECO:0000313" key="1">
    <source>
        <dbReference type="EMBL" id="KKK65231.1"/>
    </source>
</evidence>
<dbReference type="EMBL" id="LAZR01060655">
    <property type="protein sequence ID" value="KKK65231.1"/>
    <property type="molecule type" value="Genomic_DNA"/>
</dbReference>
<name>A0A0F8ZZ67_9ZZZZ</name>
<gene>
    <name evidence="1" type="ORF">LCGC14_2976210</name>
</gene>
<reference evidence="1" key="1">
    <citation type="journal article" date="2015" name="Nature">
        <title>Complex archaea that bridge the gap between prokaryotes and eukaryotes.</title>
        <authorList>
            <person name="Spang A."/>
            <person name="Saw J.H."/>
            <person name="Jorgensen S.L."/>
            <person name="Zaremba-Niedzwiedzka K."/>
            <person name="Martijn J."/>
            <person name="Lind A.E."/>
            <person name="van Eijk R."/>
            <person name="Schleper C."/>
            <person name="Guy L."/>
            <person name="Ettema T.J."/>
        </authorList>
    </citation>
    <scope>NUCLEOTIDE SEQUENCE</scope>
</reference>
<comment type="caution">
    <text evidence="1">The sequence shown here is derived from an EMBL/GenBank/DDBJ whole genome shotgun (WGS) entry which is preliminary data.</text>
</comment>
<sequence length="60" mass="6614">MEAEEAGKLITKTQEEIAGILRVLQFNTGLNVGNIKLNNEMDAFGADDCHIEIQMYLMGA</sequence>
<accession>A0A0F8ZZ67</accession>
<proteinExistence type="predicted"/>